<dbReference type="InterPro" id="IPR040847">
    <property type="entry name" value="SH3_15"/>
</dbReference>
<dbReference type="Gene3D" id="2.30.30.40">
    <property type="entry name" value="SH3 Domains"/>
    <property type="match status" value="2"/>
</dbReference>
<feature type="domain" description="RING-type" evidence="16">
    <location>
        <begin position="801"/>
        <end position="836"/>
    </location>
</feature>
<dbReference type="InterPro" id="IPR037252">
    <property type="entry name" value="Mib_Herc2_sf"/>
</dbReference>
<dbReference type="EMBL" id="UYJE01005646">
    <property type="protein sequence ID" value="VDI39025.1"/>
    <property type="molecule type" value="Genomic_DNA"/>
</dbReference>
<keyword evidence="5" id="KW-0963">Cytoplasm</keyword>
<dbReference type="PANTHER" id="PTHR24202">
    <property type="entry name" value="E3 UBIQUITIN-PROTEIN LIGASE MIB2"/>
    <property type="match status" value="1"/>
</dbReference>
<keyword evidence="7" id="KW-0479">Metal-binding</keyword>
<proteinExistence type="predicted"/>
<keyword evidence="9 15" id="KW-0863">Zinc-finger</keyword>
<dbReference type="InterPro" id="IPR001841">
    <property type="entry name" value="Znf_RING"/>
</dbReference>
<evidence type="ECO:0000313" key="19">
    <source>
        <dbReference type="EMBL" id="VDI39025.1"/>
    </source>
</evidence>
<evidence type="ECO:0000259" key="16">
    <source>
        <dbReference type="PROSITE" id="PS50089"/>
    </source>
</evidence>
<dbReference type="InterPro" id="IPR000433">
    <property type="entry name" value="Znf_ZZ"/>
</dbReference>
<organism evidence="19 20">
    <name type="scientific">Mytilus galloprovincialis</name>
    <name type="common">Mediterranean mussel</name>
    <dbReference type="NCBI Taxonomy" id="29158"/>
    <lineage>
        <taxon>Eukaryota</taxon>
        <taxon>Metazoa</taxon>
        <taxon>Spiralia</taxon>
        <taxon>Lophotrochozoa</taxon>
        <taxon>Mollusca</taxon>
        <taxon>Bivalvia</taxon>
        <taxon>Autobranchia</taxon>
        <taxon>Pteriomorphia</taxon>
        <taxon>Mytilida</taxon>
        <taxon>Mytiloidea</taxon>
        <taxon>Mytilidae</taxon>
        <taxon>Mytilinae</taxon>
        <taxon>Mytilus</taxon>
    </lineage>
</organism>
<dbReference type="Pfam" id="PF13920">
    <property type="entry name" value="zf-C3HC4_3"/>
    <property type="match status" value="1"/>
</dbReference>
<evidence type="ECO:0000256" key="13">
    <source>
        <dbReference type="ARBA" id="ARBA00023043"/>
    </source>
</evidence>
<dbReference type="FunFam" id="2.30.30.40:FF:000078">
    <property type="entry name" value="Putative e3 ubiquitin-protein ligase mib2"/>
    <property type="match status" value="1"/>
</dbReference>
<dbReference type="Gene3D" id="3.30.40.10">
    <property type="entry name" value="Zinc/RING finger domain, C3HC4 (zinc finger)"/>
    <property type="match status" value="1"/>
</dbReference>
<feature type="repeat" description="ANK" evidence="14">
    <location>
        <begin position="634"/>
        <end position="667"/>
    </location>
</feature>
<dbReference type="PROSITE" id="PS50089">
    <property type="entry name" value="ZF_RING_2"/>
    <property type="match status" value="1"/>
</dbReference>
<evidence type="ECO:0000256" key="11">
    <source>
        <dbReference type="ARBA" id="ARBA00022833"/>
    </source>
</evidence>
<evidence type="ECO:0000256" key="6">
    <source>
        <dbReference type="ARBA" id="ARBA00022679"/>
    </source>
</evidence>
<dbReference type="InterPro" id="IPR013083">
    <property type="entry name" value="Znf_RING/FYVE/PHD"/>
</dbReference>
<evidence type="ECO:0000256" key="7">
    <source>
        <dbReference type="ARBA" id="ARBA00022723"/>
    </source>
</evidence>
<evidence type="ECO:0000256" key="9">
    <source>
        <dbReference type="ARBA" id="ARBA00022771"/>
    </source>
</evidence>
<feature type="repeat" description="ANK" evidence="14">
    <location>
        <begin position="481"/>
        <end position="513"/>
    </location>
</feature>
<feature type="repeat" description="ANK" evidence="14">
    <location>
        <begin position="580"/>
        <end position="603"/>
    </location>
</feature>
<dbReference type="EC" id="2.3.2.27" evidence="4"/>
<evidence type="ECO:0000256" key="2">
    <source>
        <dbReference type="ARBA" id="ARBA00004496"/>
    </source>
</evidence>
<name>A0A8B6ES16_MYTGA</name>
<dbReference type="SUPFAM" id="SSF159034">
    <property type="entry name" value="Mib/herc2 domain-like"/>
    <property type="match status" value="2"/>
</dbReference>
<dbReference type="GO" id="GO:0008270">
    <property type="term" value="F:zinc ion binding"/>
    <property type="evidence" value="ECO:0007669"/>
    <property type="project" value="UniProtKB-KW"/>
</dbReference>
<evidence type="ECO:0000256" key="15">
    <source>
        <dbReference type="PROSITE-ProRule" id="PRU00228"/>
    </source>
</evidence>
<evidence type="ECO:0000256" key="8">
    <source>
        <dbReference type="ARBA" id="ARBA00022737"/>
    </source>
</evidence>
<protein>
    <recommendedName>
        <fullName evidence="4">RING-type E3 ubiquitin transferase</fullName>
        <ecNumber evidence="4">2.3.2.27</ecNumber>
    </recommendedName>
</protein>
<gene>
    <name evidence="19" type="ORF">MGAL_10B066650</name>
</gene>
<dbReference type="Gene3D" id="3.30.60.90">
    <property type="match status" value="1"/>
</dbReference>
<dbReference type="Pfam" id="PF12796">
    <property type="entry name" value="Ank_2"/>
    <property type="match status" value="3"/>
</dbReference>
<feature type="repeat" description="ANK" evidence="14">
    <location>
        <begin position="668"/>
        <end position="700"/>
    </location>
</feature>
<keyword evidence="13 14" id="KW-0040">ANK repeat</keyword>
<evidence type="ECO:0000256" key="1">
    <source>
        <dbReference type="ARBA" id="ARBA00000900"/>
    </source>
</evidence>
<keyword evidence="19" id="KW-0012">Acyltransferase</keyword>
<dbReference type="Pfam" id="PF18346">
    <property type="entry name" value="SH3_15"/>
    <property type="match status" value="2"/>
</dbReference>
<feature type="domain" description="MIB/HERC2" evidence="18">
    <location>
        <begin position="134"/>
        <end position="213"/>
    </location>
</feature>
<evidence type="ECO:0000313" key="20">
    <source>
        <dbReference type="Proteomes" id="UP000596742"/>
    </source>
</evidence>
<dbReference type="SUPFAM" id="SSF57850">
    <property type="entry name" value="RING/U-box"/>
    <property type="match status" value="2"/>
</dbReference>
<dbReference type="PROSITE" id="PS51416">
    <property type="entry name" value="MIB_HERC2"/>
    <property type="match status" value="2"/>
</dbReference>
<dbReference type="SMART" id="SM00291">
    <property type="entry name" value="ZnF_ZZ"/>
    <property type="match status" value="1"/>
</dbReference>
<evidence type="ECO:0000256" key="12">
    <source>
        <dbReference type="ARBA" id="ARBA00022976"/>
    </source>
</evidence>
<dbReference type="GO" id="GO:0061630">
    <property type="term" value="F:ubiquitin protein ligase activity"/>
    <property type="evidence" value="ECO:0007669"/>
    <property type="project" value="UniProtKB-EC"/>
</dbReference>
<keyword evidence="11" id="KW-0862">Zinc</keyword>
<evidence type="ECO:0000256" key="14">
    <source>
        <dbReference type="PROSITE-ProRule" id="PRU00023"/>
    </source>
</evidence>
<dbReference type="InterPro" id="IPR043145">
    <property type="entry name" value="Znf_ZZ_sf"/>
</dbReference>
<evidence type="ECO:0000256" key="5">
    <source>
        <dbReference type="ARBA" id="ARBA00022490"/>
    </source>
</evidence>
<dbReference type="Gene3D" id="1.25.40.20">
    <property type="entry name" value="Ankyrin repeat-containing domain"/>
    <property type="match status" value="3"/>
</dbReference>
<reference evidence="19" key="1">
    <citation type="submission" date="2018-11" db="EMBL/GenBank/DDBJ databases">
        <authorList>
            <person name="Alioto T."/>
            <person name="Alioto T."/>
        </authorList>
    </citation>
    <scope>NUCLEOTIDE SEQUENCE</scope>
</reference>
<dbReference type="Proteomes" id="UP000596742">
    <property type="component" value="Unassembled WGS sequence"/>
</dbReference>
<dbReference type="PROSITE" id="PS50135">
    <property type="entry name" value="ZF_ZZ_2"/>
    <property type="match status" value="1"/>
</dbReference>
<feature type="repeat" description="ANK" evidence="14">
    <location>
        <begin position="547"/>
        <end position="579"/>
    </location>
</feature>
<dbReference type="OrthoDB" id="6153504at2759"/>
<keyword evidence="6 19" id="KW-0808">Transferase</keyword>
<dbReference type="GO" id="GO:0016567">
    <property type="term" value="P:protein ubiquitination"/>
    <property type="evidence" value="ECO:0007669"/>
    <property type="project" value="UniProtKB-UniPathway"/>
</dbReference>
<dbReference type="AlphaFoldDB" id="A0A8B6ES16"/>
<dbReference type="SUPFAM" id="SSF48403">
    <property type="entry name" value="Ankyrin repeat"/>
    <property type="match status" value="1"/>
</dbReference>
<keyword evidence="12" id="KW-0914">Notch signaling pathway</keyword>
<feature type="domain" description="ZZ-type" evidence="17">
    <location>
        <begin position="71"/>
        <end position="123"/>
    </location>
</feature>
<accession>A0A8B6ES16</accession>
<dbReference type="SMART" id="SM00248">
    <property type="entry name" value="ANK"/>
    <property type="match status" value="6"/>
</dbReference>
<dbReference type="PROSITE" id="PS01357">
    <property type="entry name" value="ZF_ZZ_1"/>
    <property type="match status" value="1"/>
</dbReference>
<keyword evidence="10" id="KW-0833">Ubl conjugation pathway</keyword>
<evidence type="ECO:0000256" key="10">
    <source>
        <dbReference type="ARBA" id="ARBA00022786"/>
    </source>
</evidence>
<dbReference type="InterPro" id="IPR002110">
    <property type="entry name" value="Ankyrin_rpt"/>
</dbReference>
<comment type="caution">
    <text evidence="19">The sequence shown here is derived from an EMBL/GenBank/DDBJ whole genome shotgun (WGS) entry which is preliminary data.</text>
</comment>
<sequence length="859" mass="94542">MSVGIRVVRGPDWNYGDKDGGEGHVGSIIAVSQDNTCDVVWDNGREMKCNIGKGGKCDLRVVDNAPAGVKHLGVQCDECKQRNVIGTRWKCSVCDDYDLCTICYYGDKHNLSHQFLRINKQSSKPIKLPKRATSQRMRALGIFPGAVVLRGKDWSYGTQDGGLGSEGKVTEIRNYGGDTGARNAVKVTWKNGEVNVYKLGAGGKVDLKFMEPGVGTDYYRDHLEIPDSSARITRETSTFEGNESSTEEAETSSVDTVLHVGDRVCVFIPAEDLKQVQRGRGGWSMRMTECIGRIGKIKNIESDEIIEVEYDGNTWQFYQGALRKVYEIKPGDTVKILSEPKTVELLQKGHGGWEDAMVKACGKVGKVEKIDSDGDVVVQFGQQVWVYSPASMIPAPGKKVDTLEGKQETSFATSRRGAENVQDDLADSLARLVANLVVLGHQQRLQTIGPEQMIQACAKGDVASVQQLIKMKKDLVNCKFKDLTPLMIASHEGHMDIAKLLLASGATINTKTSENNTALLTAAAGKKEMLALYLVSQGATVTEIAKNGRSLAHHASYCGMFALLKAVLEKGCDPNVQDIEGDTALHDAIAKGHDRAVNILLSHPNINTTLVNKKDFHPLMFAALKENELWTKSDGKSALHIAAFNDHRQVASILILKGKANVNFKDKQGLTPLHLACHEAYFDMVKLLMQNDSKKNIKQTNRNNSKTNQLNLLGLMLMAQPNDDNDRFKIACLLMENKANIQTTNNNGKTPLQVCRSQRVKNAVENYIRQKQPQQQKPATTRGATGDPFVDLLAALLVKPCANCRENVANAKFVPCGHKLVCEECSLRFNVCPQCRLPVQARLDNQGRRIVLEDPCQVQ</sequence>
<dbReference type="UniPathway" id="UPA00143"/>
<dbReference type="InterPro" id="IPR036770">
    <property type="entry name" value="Ankyrin_rpt-contain_sf"/>
</dbReference>
<comment type="catalytic activity">
    <reaction evidence="1">
        <text>S-ubiquitinyl-[E2 ubiquitin-conjugating enzyme]-L-cysteine + [acceptor protein]-L-lysine = [E2 ubiquitin-conjugating enzyme]-L-cysteine + N(6)-ubiquitinyl-[acceptor protein]-L-lysine.</text>
        <dbReference type="EC" id="2.3.2.27"/>
    </reaction>
</comment>
<evidence type="ECO:0000259" key="17">
    <source>
        <dbReference type="PROSITE" id="PS50135"/>
    </source>
</evidence>
<dbReference type="GO" id="GO:0007219">
    <property type="term" value="P:Notch signaling pathway"/>
    <property type="evidence" value="ECO:0007669"/>
    <property type="project" value="UniProtKB-KW"/>
</dbReference>
<evidence type="ECO:0000256" key="3">
    <source>
        <dbReference type="ARBA" id="ARBA00004906"/>
    </source>
</evidence>
<dbReference type="Pfam" id="PF06701">
    <property type="entry name" value="MIB_HERC2"/>
    <property type="match status" value="2"/>
</dbReference>
<keyword evidence="20" id="KW-1185">Reference proteome</keyword>
<keyword evidence="8" id="KW-0677">Repeat</keyword>
<dbReference type="PROSITE" id="PS50088">
    <property type="entry name" value="ANK_REPEAT"/>
    <property type="match status" value="5"/>
</dbReference>
<dbReference type="InterPro" id="IPR010606">
    <property type="entry name" value="Mib_Herc2"/>
</dbReference>
<feature type="domain" description="MIB/HERC2" evidence="18">
    <location>
        <begin position="1"/>
        <end position="65"/>
    </location>
</feature>
<dbReference type="GO" id="GO:0005737">
    <property type="term" value="C:cytoplasm"/>
    <property type="evidence" value="ECO:0007669"/>
    <property type="project" value="UniProtKB-SubCell"/>
</dbReference>
<evidence type="ECO:0000256" key="4">
    <source>
        <dbReference type="ARBA" id="ARBA00012483"/>
    </source>
</evidence>
<comment type="pathway">
    <text evidence="3">Protein modification; protein ubiquitination.</text>
</comment>
<comment type="subcellular location">
    <subcellularLocation>
        <location evidence="2">Cytoplasm</location>
    </subcellularLocation>
</comment>
<dbReference type="Pfam" id="PF00569">
    <property type="entry name" value="ZZ"/>
    <property type="match status" value="1"/>
</dbReference>
<dbReference type="PROSITE" id="PS50297">
    <property type="entry name" value="ANK_REP_REGION"/>
    <property type="match status" value="4"/>
</dbReference>
<evidence type="ECO:0000259" key="18">
    <source>
        <dbReference type="PROSITE" id="PS51416"/>
    </source>
</evidence>
<dbReference type="PANTHER" id="PTHR24202:SF4">
    <property type="entry name" value="E3 UBIQUITIN-PROTEIN LIGASE MIB2-RELATED"/>
    <property type="match status" value="1"/>
</dbReference>